<accession>A0A7C3ILS7</accession>
<reference evidence="2" key="1">
    <citation type="journal article" date="2020" name="mSystems">
        <title>Genome- and Community-Level Interaction Insights into Carbon Utilization and Element Cycling Functions of Hydrothermarchaeota in Hydrothermal Sediment.</title>
        <authorList>
            <person name="Zhou Z."/>
            <person name="Liu Y."/>
            <person name="Xu W."/>
            <person name="Pan J."/>
            <person name="Luo Z.H."/>
            <person name="Li M."/>
        </authorList>
    </citation>
    <scope>NUCLEOTIDE SEQUENCE [LARGE SCALE GENOMIC DNA]</scope>
    <source>
        <strain evidence="1">SpSt-265</strain>
        <strain evidence="2">SpSt-465</strain>
    </source>
</reference>
<comment type="caution">
    <text evidence="2">The sequence shown here is derived from an EMBL/GenBank/DDBJ whole genome shotgun (WGS) entry which is preliminary data.</text>
</comment>
<sequence>MKHCCIRSKSPGRVWYEVKLPVPSQAGAVPADFSLAELLQQTPEFIGLALGNWTPRALAVMPGATSARVFVAVDEAGRIAIVGCPDQQIEGGVSAMAGDLLAATGRLWHQPFKTLAAMFGDPEGIKLTEQLRGRSGAFDSARFRAGVEKSLEEGKFPMVIAVDRMDEAIEKMMEYLSTMNLQVRLMSYDYLEIDGLEIVFPKVLGGEEPEPPAEKPVSTPYLEYTPTVTAIGQEEPQPQKVYEPFPVEGTTPKQQAILERLVYIDDLGLVRRGFEYFTPKNIQRAVREGTIVVAVDSSRWPFPKPDEVVVVVRTSLEHLAGFLKMKQQEVEDFLKLLPRDEKKEHKGVVLLYARNVYEANQLVNELKALKEVSQTGVR</sequence>
<dbReference type="EMBL" id="DSTU01000001">
    <property type="protein sequence ID" value="HFJ53176.1"/>
    <property type="molecule type" value="Genomic_DNA"/>
</dbReference>
<evidence type="ECO:0000313" key="2">
    <source>
        <dbReference type="EMBL" id="HFJ53176.1"/>
    </source>
</evidence>
<gene>
    <name evidence="1" type="ORF">ENP94_05870</name>
    <name evidence="2" type="ORF">ENS16_00585</name>
</gene>
<name>A0A7C3ILS7_UNCW3</name>
<dbReference type="EMBL" id="DSLG01000007">
    <property type="protein sequence ID" value="HEA87521.1"/>
    <property type="molecule type" value="Genomic_DNA"/>
</dbReference>
<evidence type="ECO:0000313" key="1">
    <source>
        <dbReference type="EMBL" id="HEA87521.1"/>
    </source>
</evidence>
<dbReference type="AlphaFoldDB" id="A0A7C3ILS7"/>
<organism evidence="2">
    <name type="scientific">candidate division WOR-3 bacterium</name>
    <dbReference type="NCBI Taxonomy" id="2052148"/>
    <lineage>
        <taxon>Bacteria</taxon>
        <taxon>Bacteria division WOR-3</taxon>
    </lineage>
</organism>
<protein>
    <submittedName>
        <fullName evidence="2">Uncharacterized protein</fullName>
    </submittedName>
</protein>
<proteinExistence type="predicted"/>